<dbReference type="SUPFAM" id="SSF49265">
    <property type="entry name" value="Fibronectin type III"/>
    <property type="match status" value="1"/>
</dbReference>
<keyword evidence="6" id="KW-1185">Reference proteome</keyword>
<dbReference type="RefSeq" id="WP_196199182.1">
    <property type="nucleotide sequence ID" value="NZ_JADPUN010000028.1"/>
</dbReference>
<dbReference type="CDD" id="cd00063">
    <property type="entry name" value="FN3"/>
    <property type="match status" value="1"/>
</dbReference>
<keyword evidence="1" id="KW-0378">Hydrolase</keyword>
<evidence type="ECO:0000259" key="4">
    <source>
        <dbReference type="PROSITE" id="PS50853"/>
    </source>
</evidence>
<evidence type="ECO:0000313" key="5">
    <source>
        <dbReference type="EMBL" id="MBF9127515.1"/>
    </source>
</evidence>
<evidence type="ECO:0000313" key="6">
    <source>
        <dbReference type="Proteomes" id="UP000638560"/>
    </source>
</evidence>
<evidence type="ECO:0000256" key="1">
    <source>
        <dbReference type="ARBA" id="ARBA00023295"/>
    </source>
</evidence>
<dbReference type="EMBL" id="JADPUN010000028">
    <property type="protein sequence ID" value="MBF9127515.1"/>
    <property type="molecule type" value="Genomic_DNA"/>
</dbReference>
<feature type="region of interest" description="Disordered" evidence="3">
    <location>
        <begin position="1"/>
        <end position="27"/>
    </location>
</feature>
<name>A0ABS0GMV5_9ACTN</name>
<dbReference type="InterPro" id="IPR003961">
    <property type="entry name" value="FN3_dom"/>
</dbReference>
<organism evidence="5 6">
    <name type="scientific">Plantactinospora alkalitolerans</name>
    <dbReference type="NCBI Taxonomy" id="2789879"/>
    <lineage>
        <taxon>Bacteria</taxon>
        <taxon>Bacillati</taxon>
        <taxon>Actinomycetota</taxon>
        <taxon>Actinomycetes</taxon>
        <taxon>Micromonosporales</taxon>
        <taxon>Micromonosporaceae</taxon>
        <taxon>Plantactinospora</taxon>
    </lineage>
</organism>
<dbReference type="PROSITE" id="PS50853">
    <property type="entry name" value="FN3"/>
    <property type="match status" value="1"/>
</dbReference>
<comment type="caution">
    <text evidence="5">The sequence shown here is derived from an EMBL/GenBank/DDBJ whole genome shotgun (WGS) entry which is preliminary data.</text>
</comment>
<dbReference type="InterPro" id="IPR013783">
    <property type="entry name" value="Ig-like_fold"/>
</dbReference>
<reference evidence="5 6" key="1">
    <citation type="submission" date="2020-11" db="EMBL/GenBank/DDBJ databases">
        <title>A novel isolate from a Black sea contaminated sediment with potential to produce alkanes: Plantactinospora alkalitolerans sp. nov.</title>
        <authorList>
            <person name="Carro L."/>
            <person name="Veyisoglu A."/>
            <person name="Guven K."/>
            <person name="Schumann P."/>
            <person name="Klenk H.-P."/>
            <person name="Sahin N."/>
        </authorList>
    </citation>
    <scope>NUCLEOTIDE SEQUENCE [LARGE SCALE GENOMIC DNA]</scope>
    <source>
        <strain evidence="5 6">S1510</strain>
    </source>
</reference>
<gene>
    <name evidence="5" type="ORF">I0C86_00670</name>
</gene>
<dbReference type="InterPro" id="IPR036116">
    <property type="entry name" value="FN3_sf"/>
</dbReference>
<protein>
    <submittedName>
        <fullName evidence="5">Fibronectin type III domain-containing protein</fullName>
    </submittedName>
</protein>
<evidence type="ECO:0000256" key="3">
    <source>
        <dbReference type="SAM" id="MobiDB-lite"/>
    </source>
</evidence>
<proteinExistence type="predicted"/>
<sequence>VVADRDPPADTADQGGKPGEPVIAGEKPTNVKLLDEGAAITITWTDPSGGTVPFIVAGARANQETKAMGTPGVGETTYKVNALNPRLDYCFTVLAVYSTNEYAPSDLVCTNRGGATATPR</sequence>
<feature type="domain" description="Fibronectin type-III" evidence="4">
    <location>
        <begin position="27"/>
        <end position="119"/>
    </location>
</feature>
<keyword evidence="1" id="KW-0326">Glycosidase</keyword>
<keyword evidence="2" id="KW-0624">Polysaccharide degradation</keyword>
<accession>A0ABS0GMV5</accession>
<evidence type="ECO:0000256" key="2">
    <source>
        <dbReference type="ARBA" id="ARBA00023326"/>
    </source>
</evidence>
<keyword evidence="2" id="KW-0119">Carbohydrate metabolism</keyword>
<feature type="non-terminal residue" evidence="5">
    <location>
        <position position="1"/>
    </location>
</feature>
<dbReference type="Proteomes" id="UP000638560">
    <property type="component" value="Unassembled WGS sequence"/>
</dbReference>
<dbReference type="Gene3D" id="2.60.40.10">
    <property type="entry name" value="Immunoglobulins"/>
    <property type="match status" value="1"/>
</dbReference>